<evidence type="ECO:0000256" key="1">
    <source>
        <dbReference type="SAM" id="MobiDB-lite"/>
    </source>
</evidence>
<feature type="region of interest" description="Disordered" evidence="1">
    <location>
        <begin position="1"/>
        <end position="41"/>
    </location>
</feature>
<protein>
    <submittedName>
        <fullName evidence="2">Uncharacterized protein</fullName>
    </submittedName>
</protein>
<comment type="caution">
    <text evidence="2">The sequence shown here is derived from an EMBL/GenBank/DDBJ whole genome shotgun (WGS) entry which is preliminary data.</text>
</comment>
<reference evidence="2" key="2">
    <citation type="journal article" date="2023" name="IMA Fungus">
        <title>Comparative genomic study of the Penicillium genus elucidates a diverse pangenome and 15 lateral gene transfer events.</title>
        <authorList>
            <person name="Petersen C."/>
            <person name="Sorensen T."/>
            <person name="Nielsen M.R."/>
            <person name="Sondergaard T.E."/>
            <person name="Sorensen J.L."/>
            <person name="Fitzpatrick D.A."/>
            <person name="Frisvad J.C."/>
            <person name="Nielsen K.L."/>
        </authorList>
    </citation>
    <scope>NUCLEOTIDE SEQUENCE</scope>
    <source>
        <strain evidence="2">IBT 21917</strain>
    </source>
</reference>
<proteinExistence type="predicted"/>
<feature type="compositionally biased region" description="Basic and acidic residues" evidence="1">
    <location>
        <begin position="1"/>
        <end position="18"/>
    </location>
</feature>
<name>A0A9W9LGW5_9EURO</name>
<dbReference type="AlphaFoldDB" id="A0A9W9LGW5"/>
<keyword evidence="3" id="KW-1185">Reference proteome</keyword>
<reference evidence="2" key="1">
    <citation type="submission" date="2022-11" db="EMBL/GenBank/DDBJ databases">
        <authorList>
            <person name="Petersen C."/>
        </authorList>
    </citation>
    <scope>NUCLEOTIDE SEQUENCE</scope>
    <source>
        <strain evidence="2">IBT 21917</strain>
    </source>
</reference>
<dbReference type="Proteomes" id="UP001146351">
    <property type="component" value="Unassembled WGS sequence"/>
</dbReference>
<organism evidence="2 3">
    <name type="scientific">Penicillium capsulatum</name>
    <dbReference type="NCBI Taxonomy" id="69766"/>
    <lineage>
        <taxon>Eukaryota</taxon>
        <taxon>Fungi</taxon>
        <taxon>Dikarya</taxon>
        <taxon>Ascomycota</taxon>
        <taxon>Pezizomycotina</taxon>
        <taxon>Eurotiomycetes</taxon>
        <taxon>Eurotiomycetidae</taxon>
        <taxon>Eurotiales</taxon>
        <taxon>Aspergillaceae</taxon>
        <taxon>Penicillium</taxon>
    </lineage>
</organism>
<sequence>MERQSTRQEMGEEKQSRRTDRHRQPPWTSELRPAKTSPDRNVIARHDGFPGSATAFGIGKWHVIVYIFPPNPTLQKPSPPSDVYIACSTYAVNTFYSVIGLQEISVAA</sequence>
<evidence type="ECO:0000313" key="2">
    <source>
        <dbReference type="EMBL" id="KAJ5155442.1"/>
    </source>
</evidence>
<gene>
    <name evidence="2" type="ORF">N7492_008245</name>
</gene>
<accession>A0A9W9LGW5</accession>
<dbReference type="EMBL" id="JAPQKO010000006">
    <property type="protein sequence ID" value="KAJ5155442.1"/>
    <property type="molecule type" value="Genomic_DNA"/>
</dbReference>
<evidence type="ECO:0000313" key="3">
    <source>
        <dbReference type="Proteomes" id="UP001146351"/>
    </source>
</evidence>